<feature type="active site" description="Nucleophile" evidence="4">
    <location>
        <position position="254"/>
    </location>
</feature>
<dbReference type="PANTHER" id="PTHR40079:SF4">
    <property type="entry name" value="GH26 DOMAIN-CONTAINING PROTEIN-RELATED"/>
    <property type="match status" value="1"/>
</dbReference>
<evidence type="ECO:0000313" key="6">
    <source>
        <dbReference type="EMBL" id="QIV80157.1"/>
    </source>
</evidence>
<gene>
    <name evidence="6" type="ORF">EXE63_03970</name>
</gene>
<keyword evidence="7" id="KW-1185">Reference proteome</keyword>
<keyword evidence="2 4" id="KW-0378">Hydrolase</keyword>
<dbReference type="PROSITE" id="PS51764">
    <property type="entry name" value="GH26"/>
    <property type="match status" value="1"/>
</dbReference>
<protein>
    <submittedName>
        <fullName evidence="6">Endoglucanase</fullName>
    </submittedName>
</protein>
<sequence>MRGAGLSTQSSAKSVRIFGTGLLRRWPNLQKMGNWEHQMQFGVTTSGGPCATEQIDAVTTLIDRVPQYLLWYQDFASAPPSRELDAVARLGAHPVITWEPWTGADRGTDTMCRLIAGALDEYVHEWISALRDWQRPVYLRFAHEFNGDWYPWSPAGGTAPDAYLSAWRHVHDICTDTGATNVQWMWCADAGTPHQNPLAAWYPGDEFVDYFGVDGYNWGTTRPGTIWREAADILADALAQTVILAAGRPVLIAEVGCAESGGSKPNWILSFVDYVRHHPDVAGLIWFDHDKETDWRIGSTPQSAAAMRSALRGRR</sequence>
<proteinExistence type="inferred from homology"/>
<comment type="similarity">
    <text evidence="1 4">Belongs to the glycosyl hydrolase 26 family.</text>
</comment>
<dbReference type="EMBL" id="CP038799">
    <property type="protein sequence ID" value="QIV80157.1"/>
    <property type="molecule type" value="Genomic_DNA"/>
</dbReference>
<dbReference type="Proteomes" id="UP000501849">
    <property type="component" value="Chromosome"/>
</dbReference>
<dbReference type="KEGG" id="mfre:EXE63_03970"/>
<keyword evidence="3 4" id="KW-0326">Glycosidase</keyword>
<evidence type="ECO:0000256" key="1">
    <source>
        <dbReference type="ARBA" id="ARBA00007754"/>
    </source>
</evidence>
<accession>A0A6H0S297</accession>
<evidence type="ECO:0000313" key="7">
    <source>
        <dbReference type="Proteomes" id="UP000501849"/>
    </source>
</evidence>
<dbReference type="SUPFAM" id="SSF51445">
    <property type="entry name" value="(Trans)glycosidases"/>
    <property type="match status" value="1"/>
</dbReference>
<dbReference type="GO" id="GO:0016985">
    <property type="term" value="F:mannan endo-1,4-beta-mannosidase activity"/>
    <property type="evidence" value="ECO:0007669"/>
    <property type="project" value="InterPro"/>
</dbReference>
<dbReference type="Pfam" id="PF02156">
    <property type="entry name" value="Glyco_hydro_26"/>
    <property type="match status" value="1"/>
</dbReference>
<evidence type="ECO:0000256" key="4">
    <source>
        <dbReference type="PROSITE-ProRule" id="PRU01100"/>
    </source>
</evidence>
<dbReference type="PANTHER" id="PTHR40079">
    <property type="entry name" value="MANNAN ENDO-1,4-BETA-MANNOSIDASE E-RELATED"/>
    <property type="match status" value="1"/>
</dbReference>
<evidence type="ECO:0000259" key="5">
    <source>
        <dbReference type="PROSITE" id="PS51764"/>
    </source>
</evidence>
<dbReference type="AlphaFoldDB" id="A0A6H0S297"/>
<dbReference type="InterPro" id="IPR000805">
    <property type="entry name" value="Glyco_hydro_26"/>
</dbReference>
<evidence type="ECO:0000256" key="3">
    <source>
        <dbReference type="ARBA" id="ARBA00023295"/>
    </source>
</evidence>
<dbReference type="InterPro" id="IPR017853">
    <property type="entry name" value="GH"/>
</dbReference>
<feature type="active site" description="Proton donor" evidence="4">
    <location>
        <position position="144"/>
    </location>
</feature>
<organism evidence="6 7">
    <name type="scientific">Mycolicibacterium frederiksbergense</name>
    <dbReference type="NCBI Taxonomy" id="117567"/>
    <lineage>
        <taxon>Bacteria</taxon>
        <taxon>Bacillati</taxon>
        <taxon>Actinomycetota</taxon>
        <taxon>Actinomycetes</taxon>
        <taxon>Mycobacteriales</taxon>
        <taxon>Mycobacteriaceae</taxon>
        <taxon>Mycolicibacterium</taxon>
    </lineage>
</organism>
<dbReference type="Gene3D" id="3.20.20.80">
    <property type="entry name" value="Glycosidases"/>
    <property type="match status" value="1"/>
</dbReference>
<dbReference type="GO" id="GO:0006080">
    <property type="term" value="P:substituted mannan metabolic process"/>
    <property type="evidence" value="ECO:0007669"/>
    <property type="project" value="InterPro"/>
</dbReference>
<dbReference type="InterPro" id="IPR022790">
    <property type="entry name" value="GH26_dom"/>
</dbReference>
<evidence type="ECO:0000256" key="2">
    <source>
        <dbReference type="ARBA" id="ARBA00022801"/>
    </source>
</evidence>
<name>A0A6H0S297_9MYCO</name>
<reference evidence="6 7" key="1">
    <citation type="submission" date="2019-04" db="EMBL/GenBank/DDBJ databases">
        <title>Draft, Whole-Genome Sequence of the Anthracene-degrading Mycobacterium frederiksbergense LB501T, Isolated from a Polycyclic Aromatic Hydrocarbon (PAH)-Contaminated Soil.</title>
        <authorList>
            <person name="Augelletti F."/>
        </authorList>
    </citation>
    <scope>NUCLEOTIDE SEQUENCE [LARGE SCALE GENOMIC DNA]</scope>
    <source>
        <strain evidence="6 7">LB 501T</strain>
    </source>
</reference>
<feature type="domain" description="GH26" evidence="5">
    <location>
        <begin position="18"/>
        <end position="315"/>
    </location>
</feature>